<keyword evidence="5 8" id="KW-0812">Transmembrane</keyword>
<dbReference type="Proteomes" id="UP000423396">
    <property type="component" value="Chromosome"/>
</dbReference>
<evidence type="ECO:0000256" key="3">
    <source>
        <dbReference type="ARBA" id="ARBA00022448"/>
    </source>
</evidence>
<accession>A0A650CRV0</accession>
<evidence type="ECO:0000256" key="6">
    <source>
        <dbReference type="ARBA" id="ARBA00022989"/>
    </source>
</evidence>
<dbReference type="EMBL" id="CP045483">
    <property type="protein sequence ID" value="QGR20536.1"/>
    <property type="molecule type" value="Genomic_DNA"/>
</dbReference>
<dbReference type="PANTHER" id="PTHR31611">
    <property type="entry name" value="HIGH-AFFINITY NICKEL TRANSPORT PROTEIN NIC1"/>
    <property type="match status" value="1"/>
</dbReference>
<feature type="transmembrane region" description="Helical" evidence="8">
    <location>
        <begin position="207"/>
        <end position="229"/>
    </location>
</feature>
<dbReference type="InterPro" id="IPR004688">
    <property type="entry name" value="Ni/Co_transpt"/>
</dbReference>
<dbReference type="GO" id="GO:0005886">
    <property type="term" value="C:plasma membrane"/>
    <property type="evidence" value="ECO:0007669"/>
    <property type="project" value="UniProtKB-SubCell"/>
</dbReference>
<protein>
    <recommendedName>
        <fullName evidence="8">Nickel/cobalt efflux system</fullName>
    </recommendedName>
</protein>
<dbReference type="KEGG" id="sazo:D1868_07365"/>
<dbReference type="GO" id="GO:0015099">
    <property type="term" value="F:nickel cation transmembrane transporter activity"/>
    <property type="evidence" value="ECO:0007669"/>
    <property type="project" value="UniProtKB-UniRule"/>
</dbReference>
<name>A0A650CRV0_9CREN</name>
<dbReference type="GeneID" id="42798878"/>
<evidence type="ECO:0000256" key="7">
    <source>
        <dbReference type="ARBA" id="ARBA00023136"/>
    </source>
</evidence>
<evidence type="ECO:0000313" key="10">
    <source>
        <dbReference type="Proteomes" id="UP000423396"/>
    </source>
</evidence>
<keyword evidence="4" id="KW-0533">Nickel</keyword>
<comment type="similarity">
    <text evidence="2 8">Belongs to the NiCoT transporter (TC 2.A.52) family.</text>
</comment>
<dbReference type="GO" id="GO:0012505">
    <property type="term" value="C:endomembrane system"/>
    <property type="evidence" value="ECO:0007669"/>
    <property type="project" value="UniProtKB-SubCell"/>
</dbReference>
<dbReference type="Pfam" id="PF03824">
    <property type="entry name" value="NicO"/>
    <property type="match status" value="1"/>
</dbReference>
<keyword evidence="10" id="KW-1185">Reference proteome</keyword>
<dbReference type="InterPro" id="IPR011541">
    <property type="entry name" value="Ni/Co_transpt_high_affinity"/>
</dbReference>
<reference evidence="9 10" key="1">
    <citation type="submission" date="2019-10" db="EMBL/GenBank/DDBJ databases">
        <title>Genome Sequences from Six Type Strain Members of the Archaeal Family Sulfolobaceae: Acidianus ambivalens, Acidianus infernus, Metallosphaera prunae, Stygiolobus azoricus, Sulfolobus metallicus, and Sulfurisphaera ohwakuensis.</title>
        <authorList>
            <person name="Counts J.A."/>
            <person name="Kelly R.M."/>
        </authorList>
    </citation>
    <scope>NUCLEOTIDE SEQUENCE [LARGE SCALE GENOMIC DNA]</scope>
    <source>
        <strain evidence="9 10">FC6</strain>
    </source>
</reference>
<evidence type="ECO:0000313" key="9">
    <source>
        <dbReference type="EMBL" id="QGR20536.1"/>
    </source>
</evidence>
<evidence type="ECO:0000256" key="5">
    <source>
        <dbReference type="ARBA" id="ARBA00022692"/>
    </source>
</evidence>
<keyword evidence="6 8" id="KW-1133">Transmembrane helix</keyword>
<feature type="transmembrane region" description="Helical" evidence="8">
    <location>
        <begin position="282"/>
        <end position="308"/>
    </location>
</feature>
<comment type="subcellular location">
    <subcellularLocation>
        <location evidence="8">Cell membrane</location>
        <topology evidence="8">Multi-pass membrane protein</topology>
    </subcellularLocation>
    <subcellularLocation>
        <location evidence="1">Endomembrane system</location>
        <topology evidence="1">Multi-pass membrane protein</topology>
    </subcellularLocation>
</comment>
<proteinExistence type="inferred from homology"/>
<feature type="transmembrane region" description="Helical" evidence="8">
    <location>
        <begin position="333"/>
        <end position="352"/>
    </location>
</feature>
<feature type="transmembrane region" description="Helical" evidence="8">
    <location>
        <begin position="16"/>
        <end position="40"/>
    </location>
</feature>
<feature type="transmembrane region" description="Helical" evidence="8">
    <location>
        <begin position="52"/>
        <end position="70"/>
    </location>
</feature>
<feature type="transmembrane region" description="Helical" evidence="8">
    <location>
        <begin position="97"/>
        <end position="126"/>
    </location>
</feature>
<gene>
    <name evidence="9" type="ORF">D1868_07365</name>
</gene>
<keyword evidence="3 8" id="KW-0813">Transport</keyword>
<dbReference type="AlphaFoldDB" id="A0A650CRV0"/>
<dbReference type="RefSeq" id="WP_156007986.1">
    <property type="nucleotide sequence ID" value="NZ_CP045483.1"/>
</dbReference>
<evidence type="ECO:0000256" key="1">
    <source>
        <dbReference type="ARBA" id="ARBA00004127"/>
    </source>
</evidence>
<organism evidence="9 10">
    <name type="scientific">Stygiolobus azoricus</name>
    <dbReference type="NCBI Taxonomy" id="41675"/>
    <lineage>
        <taxon>Archaea</taxon>
        <taxon>Thermoproteota</taxon>
        <taxon>Thermoprotei</taxon>
        <taxon>Sulfolobales</taxon>
        <taxon>Sulfolobaceae</taxon>
        <taxon>Stygiolobus</taxon>
    </lineage>
</organism>
<feature type="transmembrane region" description="Helical" evidence="8">
    <location>
        <begin position="138"/>
        <end position="163"/>
    </location>
</feature>
<evidence type="ECO:0000256" key="4">
    <source>
        <dbReference type="ARBA" id="ARBA00022596"/>
    </source>
</evidence>
<evidence type="ECO:0000256" key="8">
    <source>
        <dbReference type="RuleBase" id="RU362101"/>
    </source>
</evidence>
<dbReference type="NCBIfam" id="TIGR00802">
    <property type="entry name" value="nico"/>
    <property type="match status" value="1"/>
</dbReference>
<keyword evidence="7 8" id="KW-0472">Membrane</keyword>
<evidence type="ECO:0000256" key="2">
    <source>
        <dbReference type="ARBA" id="ARBA00010892"/>
    </source>
</evidence>
<sequence>MKSYNNRLKNIGKKNLFFILLFYIINIALTVYLFYFLFSLPKTNIKVQTDTGPIVGTFITLGVLAYTFGLRHAVDADHLAAIDNTTRKLLQEGKNPYFIGTFFSFGHSTVVILLSVALMIATRYVVNNLTNIENLGSIIGTLVSGGFLYIIGFLNLLVVLEIYNIYKTIRKEKVFDEQKLNDILLKRGFMNRFFGKLFKIITKQWQMYIVGFLFGLGFDTATEVAILAISATLAGAFVTIPITTILALPILFTLGMSLVDTADGIFMRMAYGWAFKDTLGKIWYNLTMTLISIIIAYGVGTIELLGLIQSEFNLNGFFWDQIAALNNVYWETIGYYIIGTFAVTWVISGILYKYRIKRQ</sequence>
<dbReference type="OrthoDB" id="11596at2157"/>
<feature type="transmembrane region" description="Helical" evidence="8">
    <location>
        <begin position="235"/>
        <end position="261"/>
    </location>
</feature>
<dbReference type="PANTHER" id="PTHR31611:SF0">
    <property type="entry name" value="HIGH-AFFINITY NICKEL TRANSPORT PROTEIN NIC1"/>
    <property type="match status" value="1"/>
</dbReference>